<name>A0A481YVM7_9VIRU</name>
<sequence>MRFDFLALGEDVFREILLFLHVTDVHEPWLFARRCRLPLGVEWLALTVGEIRSKARLSLLARRLQLATEGDVSRALWWASVGGNLQAVQWLCAAHGLTPAHFDRETQKKRGLGVPGLSDAAENGQLDVVKWLIAEHGVAMPSPFTSFHVIRRAYANDHVETGSWLTRHVMRETGAEKMLHFAIELACMGGDAETVEWLVSAFGASADDAMAAFVCAMDSERKVYLAGDFSRTRLRTPASRATLGAVMRLLSRIARKGGPTGTERVTTVFKDIRPTADYGAVERACLCGDAAAVEEVAAKAFATDALTAYREVLKRKLDPTPVLRLLECIARRHCAKPAV</sequence>
<dbReference type="Gene3D" id="1.25.40.20">
    <property type="entry name" value="Ankyrin repeat-containing domain"/>
    <property type="match status" value="1"/>
</dbReference>
<dbReference type="InterPro" id="IPR036770">
    <property type="entry name" value="Ankyrin_rpt-contain_sf"/>
</dbReference>
<reference evidence="1" key="1">
    <citation type="journal article" date="2019" name="MBio">
        <title>Virus Genomes from Deep Sea Sediments Expand the Ocean Megavirome and Support Independent Origins of Viral Gigantism.</title>
        <authorList>
            <person name="Backstrom D."/>
            <person name="Yutin N."/>
            <person name="Jorgensen S.L."/>
            <person name="Dharamshi J."/>
            <person name="Homa F."/>
            <person name="Zaremba-Niedwiedzka K."/>
            <person name="Spang A."/>
            <person name="Wolf Y.I."/>
            <person name="Koonin E.V."/>
            <person name="Ettema T.J."/>
        </authorList>
    </citation>
    <scope>NUCLEOTIDE SEQUENCE</scope>
</reference>
<proteinExistence type="predicted"/>
<dbReference type="PANTHER" id="PTHR46586">
    <property type="entry name" value="ANKYRIN REPEAT-CONTAINING PROTEIN"/>
    <property type="match status" value="1"/>
</dbReference>
<evidence type="ECO:0000313" key="1">
    <source>
        <dbReference type="EMBL" id="QBK86957.1"/>
    </source>
</evidence>
<dbReference type="InterPro" id="IPR052050">
    <property type="entry name" value="SecEffector_AnkRepeat"/>
</dbReference>
<organism evidence="1">
    <name type="scientific">Marseillevirus LCMAC103</name>
    <dbReference type="NCBI Taxonomy" id="2506604"/>
    <lineage>
        <taxon>Viruses</taxon>
        <taxon>Varidnaviria</taxon>
        <taxon>Bamfordvirae</taxon>
        <taxon>Nucleocytoviricota</taxon>
        <taxon>Megaviricetes</taxon>
        <taxon>Pimascovirales</taxon>
        <taxon>Pimascovirales incertae sedis</taxon>
        <taxon>Marseilleviridae</taxon>
    </lineage>
</organism>
<protein>
    <recommendedName>
        <fullName evidence="2">Ankyrin repeat protein</fullName>
    </recommendedName>
</protein>
<dbReference type="SUPFAM" id="SSF48403">
    <property type="entry name" value="Ankyrin repeat"/>
    <property type="match status" value="1"/>
</dbReference>
<dbReference type="PANTHER" id="PTHR46586:SF3">
    <property type="entry name" value="ANKYRIN REPEAT-CONTAINING PROTEIN"/>
    <property type="match status" value="1"/>
</dbReference>
<accession>A0A481YVM7</accession>
<dbReference type="EMBL" id="MK500339">
    <property type="protein sequence ID" value="QBK86957.1"/>
    <property type="molecule type" value="Genomic_DNA"/>
</dbReference>
<gene>
    <name evidence="1" type="ORF">LCMAC103_02990</name>
</gene>
<evidence type="ECO:0008006" key="2">
    <source>
        <dbReference type="Google" id="ProtNLM"/>
    </source>
</evidence>